<dbReference type="RefSeq" id="WP_028094892.1">
    <property type="nucleotide sequence ID" value="NZ_BNAP01000028.1"/>
</dbReference>
<proteinExistence type="predicted"/>
<name>A0A8J3ME60_9RHOB</name>
<dbReference type="AlphaFoldDB" id="A0A8J3ME60"/>
<dbReference type="SUPFAM" id="SSF159594">
    <property type="entry name" value="XCC0632-like"/>
    <property type="match status" value="1"/>
</dbReference>
<comment type="caution">
    <text evidence="2">The sequence shown here is derived from an EMBL/GenBank/DDBJ whole genome shotgun (WGS) entry which is preliminary data.</text>
</comment>
<sequence length="186" mass="19680">MTRIAPLLLLALAACGDTTPRYLIPTATEAPTSRMALRVASLEMRQVSLPAYAGEDQILREEASGALKPVKSALWADTPSRAITQQLADGLAASSTAQVAAEPWPLSTPAQAQVAVRVSELAARLDGQLHLSGQFAISSYDRIIRERIVPFSIAVPLAGDSPAQIAQATGIAIDRLGTEIATNLRR</sequence>
<dbReference type="InterPro" id="IPR005586">
    <property type="entry name" value="ABC_trans_aux"/>
</dbReference>
<dbReference type="PROSITE" id="PS51257">
    <property type="entry name" value="PROKAR_LIPOPROTEIN"/>
    <property type="match status" value="1"/>
</dbReference>
<organism evidence="2 3">
    <name type="scientific">Pseudodonghicola xiamenensis</name>
    <dbReference type="NCBI Taxonomy" id="337702"/>
    <lineage>
        <taxon>Bacteria</taxon>
        <taxon>Pseudomonadati</taxon>
        <taxon>Pseudomonadota</taxon>
        <taxon>Alphaproteobacteria</taxon>
        <taxon>Rhodobacterales</taxon>
        <taxon>Paracoccaceae</taxon>
        <taxon>Pseudodonghicola</taxon>
    </lineage>
</organism>
<protein>
    <submittedName>
        <fullName evidence="2">Lipoprotein</fullName>
    </submittedName>
</protein>
<dbReference type="EMBL" id="BNAP01000028">
    <property type="protein sequence ID" value="GHH00925.1"/>
    <property type="molecule type" value="Genomic_DNA"/>
</dbReference>
<evidence type="ECO:0000259" key="1">
    <source>
        <dbReference type="Pfam" id="PF03886"/>
    </source>
</evidence>
<reference evidence="2" key="2">
    <citation type="submission" date="2020-09" db="EMBL/GenBank/DDBJ databases">
        <authorList>
            <person name="Sun Q."/>
            <person name="Zhou Y."/>
        </authorList>
    </citation>
    <scope>NUCLEOTIDE SEQUENCE</scope>
    <source>
        <strain evidence="2">CGMCC 1.7081</strain>
    </source>
</reference>
<gene>
    <name evidence="2" type="ORF">GCM10010961_37860</name>
</gene>
<dbReference type="Pfam" id="PF03886">
    <property type="entry name" value="ABC_trans_aux"/>
    <property type="match status" value="1"/>
</dbReference>
<keyword evidence="3" id="KW-1185">Reference proteome</keyword>
<evidence type="ECO:0000313" key="3">
    <source>
        <dbReference type="Proteomes" id="UP000611500"/>
    </source>
</evidence>
<reference evidence="2" key="1">
    <citation type="journal article" date="2014" name="Int. J. Syst. Evol. Microbiol.">
        <title>Complete genome sequence of Corynebacterium casei LMG S-19264T (=DSM 44701T), isolated from a smear-ripened cheese.</title>
        <authorList>
            <consortium name="US DOE Joint Genome Institute (JGI-PGF)"/>
            <person name="Walter F."/>
            <person name="Albersmeier A."/>
            <person name="Kalinowski J."/>
            <person name="Ruckert C."/>
        </authorList>
    </citation>
    <scope>NUCLEOTIDE SEQUENCE</scope>
    <source>
        <strain evidence="2">CGMCC 1.7081</strain>
    </source>
</reference>
<dbReference type="Proteomes" id="UP000611500">
    <property type="component" value="Unassembled WGS sequence"/>
</dbReference>
<dbReference type="Gene3D" id="3.40.50.10610">
    <property type="entry name" value="ABC-type transport auxiliary lipoprotein component"/>
    <property type="match status" value="1"/>
</dbReference>
<keyword evidence="2" id="KW-0449">Lipoprotein</keyword>
<feature type="domain" description="ABC-type transport auxiliary lipoprotein component" evidence="1">
    <location>
        <begin position="22"/>
        <end position="181"/>
    </location>
</feature>
<accession>A0A8J3ME60</accession>
<evidence type="ECO:0000313" key="2">
    <source>
        <dbReference type="EMBL" id="GHH00925.1"/>
    </source>
</evidence>